<keyword evidence="1" id="KW-1133">Transmembrane helix</keyword>
<feature type="transmembrane region" description="Helical" evidence="1">
    <location>
        <begin position="405"/>
        <end position="427"/>
    </location>
</feature>
<keyword evidence="1" id="KW-0472">Membrane</keyword>
<sequence length="572" mass="64182">MCCARCSSDVELGPHPLNRAYKVDDNQAVCMQCYIDDDDKSGLWHADCFTEFYRGDDYGDVEYRDEAEILARAEDLVEPDEDNRHVYDMTDVHEQFVRARTRKMVRRIVRRCYVDTCTASAILSLSWACNGIRDVLPKIITIVVLIARGLDNIWFGSAKYVYKSKGRGPDIDRDPADLDDTDIGNTVLLVKGRTCTVVASAVVQWTLEPGEELTAHTTSRMMRYLITQYVASFDEEEPSKAYVELLIDVLQKKPLRASVLADILRIKESQEAIAEANAEAICEGGDTDDLRLLLDAAAEASVLADILRMDRVKKAIRDEVHENLRLVLDAAAKASVLVDVLSAKRVPCVAAGYHRVLILEDDLVPTQALNDKRLAEAATFMRTDNEWEALSLGYTMFDGYDHQGLAYYVTAGTVLGGVSVAMRLVNVKDQAPHITPSRALGLFIVRSLHFSIMLFVSLYIFTFHRRYDVYYLLIMHIIILHWTLFKRECILAWLDELLQDPDYIMGSGYKRTAFIADICGHKAALLLGDGIVNTLAMVCIGVVLFRTVRAPGLIVADALLLLFFFHSNSLTA</sequence>
<keyword evidence="3" id="KW-1185">Reference proteome</keyword>
<feature type="transmembrane region" description="Helical" evidence="1">
    <location>
        <begin position="523"/>
        <end position="544"/>
    </location>
</feature>
<evidence type="ECO:0000313" key="3">
    <source>
        <dbReference type="Proteomes" id="UP000612055"/>
    </source>
</evidence>
<name>A0A835YC57_9CHLO</name>
<feature type="transmembrane region" description="Helical" evidence="1">
    <location>
        <begin position="439"/>
        <end position="463"/>
    </location>
</feature>
<accession>A0A835YC57</accession>
<protein>
    <submittedName>
        <fullName evidence="2">Uncharacterized protein</fullName>
    </submittedName>
</protein>
<feature type="transmembrane region" description="Helical" evidence="1">
    <location>
        <begin position="469"/>
        <end position="485"/>
    </location>
</feature>
<evidence type="ECO:0000256" key="1">
    <source>
        <dbReference type="SAM" id="Phobius"/>
    </source>
</evidence>
<organism evidence="2 3">
    <name type="scientific">Edaphochlamys debaryana</name>
    <dbReference type="NCBI Taxonomy" id="47281"/>
    <lineage>
        <taxon>Eukaryota</taxon>
        <taxon>Viridiplantae</taxon>
        <taxon>Chlorophyta</taxon>
        <taxon>core chlorophytes</taxon>
        <taxon>Chlorophyceae</taxon>
        <taxon>CS clade</taxon>
        <taxon>Chlamydomonadales</taxon>
        <taxon>Chlamydomonadales incertae sedis</taxon>
        <taxon>Edaphochlamys</taxon>
    </lineage>
</organism>
<proteinExistence type="predicted"/>
<evidence type="ECO:0000313" key="2">
    <source>
        <dbReference type="EMBL" id="KAG2498126.1"/>
    </source>
</evidence>
<feature type="transmembrane region" description="Helical" evidence="1">
    <location>
        <begin position="550"/>
        <end position="567"/>
    </location>
</feature>
<dbReference type="Proteomes" id="UP000612055">
    <property type="component" value="Unassembled WGS sequence"/>
</dbReference>
<dbReference type="EMBL" id="JAEHOE010000011">
    <property type="protein sequence ID" value="KAG2498126.1"/>
    <property type="molecule type" value="Genomic_DNA"/>
</dbReference>
<reference evidence="2" key="1">
    <citation type="journal article" date="2020" name="bioRxiv">
        <title>Comparative genomics of Chlamydomonas.</title>
        <authorList>
            <person name="Craig R.J."/>
            <person name="Hasan A.R."/>
            <person name="Ness R.W."/>
            <person name="Keightley P.D."/>
        </authorList>
    </citation>
    <scope>NUCLEOTIDE SEQUENCE</scope>
    <source>
        <strain evidence="2">CCAP 11/70</strain>
    </source>
</reference>
<comment type="caution">
    <text evidence="2">The sequence shown here is derived from an EMBL/GenBank/DDBJ whole genome shotgun (WGS) entry which is preliminary data.</text>
</comment>
<dbReference type="AlphaFoldDB" id="A0A835YC57"/>
<keyword evidence="1" id="KW-0812">Transmembrane</keyword>
<gene>
    <name evidence="2" type="ORF">HYH03_003884</name>
</gene>